<evidence type="ECO:0000313" key="2">
    <source>
        <dbReference type="EMBL" id="CAD6341422.1"/>
    </source>
</evidence>
<feature type="region of interest" description="Disordered" evidence="1">
    <location>
        <begin position="90"/>
        <end position="126"/>
    </location>
</feature>
<reference evidence="2" key="1">
    <citation type="submission" date="2020-10" db="EMBL/GenBank/DDBJ databases">
        <authorList>
            <person name="Han B."/>
            <person name="Lu T."/>
            <person name="Zhao Q."/>
            <person name="Huang X."/>
            <person name="Zhao Y."/>
        </authorList>
    </citation>
    <scope>NUCLEOTIDE SEQUENCE</scope>
</reference>
<comment type="caution">
    <text evidence="2">The sequence shown here is derived from an EMBL/GenBank/DDBJ whole genome shotgun (WGS) entry which is preliminary data.</text>
</comment>
<proteinExistence type="predicted"/>
<name>A0A811SIA2_9POAL</name>
<gene>
    <name evidence="2" type="ORF">NCGR_LOCUS65520</name>
</gene>
<sequence length="336" mass="35510">MGSNARAADGNTQHKELAIELRCEGRERDGQCSDEDKDLPFGSTHTQTNTDITGGSKTHYYKQADQLMPGGFRILPRSKIQEVILRRRSRSMNSAGAQRSHVPDQAASSSTVPSDGDGGGAGADAAGSKSAAARALFASPRLLHSSSLPAGTFAFVKSPRAGCRVRDVLLHEPDVRARRGGGLRARSGRRRQAPPAVAGAGQQRPRGRAGLQRPPPPAAAGADRARGDVVVLAGQVVLPGPPRRVRRQEQELVAAPQHLQRPRGYVAGAGRSAGDNRNVVGGLHVRHLRGPNPRTVHIFGDRVVEGGASAGAASERESSPRPINLPPRGDRGFFSL</sequence>
<dbReference type="OrthoDB" id="1902692at2759"/>
<feature type="compositionally biased region" description="Polar residues" evidence="1">
    <location>
        <begin position="43"/>
        <end position="56"/>
    </location>
</feature>
<keyword evidence="3" id="KW-1185">Reference proteome</keyword>
<organism evidence="2 3">
    <name type="scientific">Miscanthus lutarioriparius</name>
    <dbReference type="NCBI Taxonomy" id="422564"/>
    <lineage>
        <taxon>Eukaryota</taxon>
        <taxon>Viridiplantae</taxon>
        <taxon>Streptophyta</taxon>
        <taxon>Embryophyta</taxon>
        <taxon>Tracheophyta</taxon>
        <taxon>Spermatophyta</taxon>
        <taxon>Magnoliopsida</taxon>
        <taxon>Liliopsida</taxon>
        <taxon>Poales</taxon>
        <taxon>Poaceae</taxon>
        <taxon>PACMAD clade</taxon>
        <taxon>Panicoideae</taxon>
        <taxon>Andropogonodae</taxon>
        <taxon>Andropogoneae</taxon>
        <taxon>Saccharinae</taxon>
        <taxon>Miscanthus</taxon>
    </lineage>
</organism>
<accession>A0A811SIA2</accession>
<dbReference type="EMBL" id="CAJGYO010000210">
    <property type="protein sequence ID" value="CAD6341422.1"/>
    <property type="molecule type" value="Genomic_DNA"/>
</dbReference>
<feature type="region of interest" description="Disordered" evidence="1">
    <location>
        <begin position="24"/>
        <end position="57"/>
    </location>
</feature>
<dbReference type="Proteomes" id="UP000604825">
    <property type="component" value="Unassembled WGS sequence"/>
</dbReference>
<evidence type="ECO:0000313" key="3">
    <source>
        <dbReference type="Proteomes" id="UP000604825"/>
    </source>
</evidence>
<evidence type="ECO:0000256" key="1">
    <source>
        <dbReference type="SAM" id="MobiDB-lite"/>
    </source>
</evidence>
<feature type="region of interest" description="Disordered" evidence="1">
    <location>
        <begin position="179"/>
        <end position="225"/>
    </location>
</feature>
<protein>
    <submittedName>
        <fullName evidence="2">Uncharacterized protein</fullName>
    </submittedName>
</protein>
<dbReference type="AlphaFoldDB" id="A0A811SIA2"/>
<feature type="compositionally biased region" description="Low complexity" evidence="1">
    <location>
        <begin position="193"/>
        <end position="212"/>
    </location>
</feature>
<feature type="region of interest" description="Disordered" evidence="1">
    <location>
        <begin position="307"/>
        <end position="336"/>
    </location>
</feature>
<feature type="compositionally biased region" description="Basic residues" evidence="1">
    <location>
        <begin position="179"/>
        <end position="192"/>
    </location>
</feature>